<gene>
    <name evidence="1" type="ORF">KHB02_09120</name>
</gene>
<protein>
    <submittedName>
        <fullName evidence="1">Uncharacterized protein</fullName>
    </submittedName>
</protein>
<evidence type="ECO:0000313" key="1">
    <source>
        <dbReference type="EMBL" id="MBS4181544.1"/>
    </source>
</evidence>
<dbReference type="AlphaFoldDB" id="A0A942SWL9"/>
<proteinExistence type="predicted"/>
<comment type="caution">
    <text evidence="1">The sequence shown here is derived from an EMBL/GenBank/DDBJ whole genome shotgun (WGS) entry which is preliminary data.</text>
</comment>
<name>A0A942SWL9_9BACI</name>
<sequence length="176" mass="19177">MDAMIRLFVPVTTAMTRIELDSARVQVAEENPVTTREDLSELGQLLSARGADAAWAILDDTDGSIASWLALTVVALDGTSPGAVRRRARHADPIEMDEEIRETVLGPALRLRQRVVVPAPMPGGAAGAIVTESLDWSWILPDEMMLSVNTNTSQLVYADWVTDQVDRVAQDIALVR</sequence>
<reference evidence="1" key="1">
    <citation type="submission" date="2021-05" db="EMBL/GenBank/DDBJ databases">
        <title>Novel Bacillus species.</title>
        <authorList>
            <person name="Liu G."/>
        </authorList>
    </citation>
    <scope>NUCLEOTIDE SEQUENCE</scope>
    <source>
        <strain evidence="1">FJAT-50051</strain>
    </source>
</reference>
<accession>A0A942SWL9</accession>
<dbReference type="EMBL" id="JAGYPE010000002">
    <property type="protein sequence ID" value="MBS4181544.1"/>
    <property type="molecule type" value="Genomic_DNA"/>
</dbReference>
<organism evidence="1">
    <name type="scientific">Neobacillus citreus</name>
    <dbReference type="NCBI Taxonomy" id="2833578"/>
    <lineage>
        <taxon>Bacteria</taxon>
        <taxon>Bacillati</taxon>
        <taxon>Bacillota</taxon>
        <taxon>Bacilli</taxon>
        <taxon>Bacillales</taxon>
        <taxon>Bacillaceae</taxon>
        <taxon>Neobacillus</taxon>
    </lineage>
</organism>